<proteinExistence type="predicted"/>
<protein>
    <submittedName>
        <fullName evidence="4">TldD/PmbA family protein</fullName>
    </submittedName>
</protein>
<dbReference type="InterPro" id="IPR035068">
    <property type="entry name" value="TldD/PmbA_N"/>
</dbReference>
<dbReference type="InterPro" id="IPR045570">
    <property type="entry name" value="Metalloprtase-TldD/E_cen_dom"/>
</dbReference>
<dbReference type="PANTHER" id="PTHR43421">
    <property type="entry name" value="METALLOPROTEASE PMBA"/>
    <property type="match status" value="1"/>
</dbReference>
<dbReference type="GO" id="GO:0006508">
    <property type="term" value="P:proteolysis"/>
    <property type="evidence" value="ECO:0007669"/>
    <property type="project" value="InterPro"/>
</dbReference>
<comment type="caution">
    <text evidence="4">The sequence shown here is derived from an EMBL/GenBank/DDBJ whole genome shotgun (WGS) entry which is preliminary data.</text>
</comment>
<feature type="domain" description="Metalloprotease TldD/E central" evidence="3">
    <location>
        <begin position="123"/>
        <end position="206"/>
    </location>
</feature>
<dbReference type="Pfam" id="PF19289">
    <property type="entry name" value="PmbA_TldD_3rd"/>
    <property type="match status" value="1"/>
</dbReference>
<dbReference type="InterPro" id="IPR036059">
    <property type="entry name" value="TldD/PmbA_sf"/>
</dbReference>
<dbReference type="EMBL" id="QGMY01000002">
    <property type="protein sequence ID" value="PWR73757.1"/>
    <property type="molecule type" value="Genomic_DNA"/>
</dbReference>
<dbReference type="AlphaFoldDB" id="A0A2V2NBN6"/>
<dbReference type="Pfam" id="PF19290">
    <property type="entry name" value="PmbA_TldD_2nd"/>
    <property type="match status" value="1"/>
</dbReference>
<dbReference type="GO" id="GO:0008237">
    <property type="term" value="F:metallopeptidase activity"/>
    <property type="evidence" value="ECO:0007669"/>
    <property type="project" value="InterPro"/>
</dbReference>
<feature type="domain" description="Metalloprotease TldD/E N-terminal" evidence="1">
    <location>
        <begin position="25"/>
        <end position="86"/>
    </location>
</feature>
<evidence type="ECO:0000313" key="5">
    <source>
        <dbReference type="Proteomes" id="UP000245657"/>
    </source>
</evidence>
<sequence length="435" mass="46394">MLSLEDAMSVEKILKAAEKRVDEVEICMGTGHALSADLKRKQIEIGTISEGSGLVIRTIKDGKIGISSTDNQDAWQKCLDAAIASAVFSDSVDWKGLPGPAPLPKEPLAYDSAVKADPAIARDLITRMLDGAGNFDAEVTGGGVSLSQASHLIANSTGLWYETEETHVSLSLEMIADQSTGFEYDSSWSLKAAKPEYVGEQAAFFAATGKDGEEIETGTYDIVLSPTALSHLLDATFIPALSGRNVHTGRSFFADKMGTEVMDRRFSLIDDPFDPRGAANCYWDGEGMPVQKTSFIDQGILSSFAYDLKTAYRYGVKPTGHGVRTGMNGAPGIGNHNLILSGPTMNVMEKDAVYIHDLIGAHTANPMSGDFSVELSGPYHISGGSLSTPIKTGMLSGNVFEMLKNIEGCSEETRTMGSLILPSTRFSGVSIVGRA</sequence>
<dbReference type="GO" id="GO:0005829">
    <property type="term" value="C:cytosol"/>
    <property type="evidence" value="ECO:0007669"/>
    <property type="project" value="TreeGrafter"/>
</dbReference>
<evidence type="ECO:0000313" key="4">
    <source>
        <dbReference type="EMBL" id="PWR73757.1"/>
    </source>
</evidence>
<dbReference type="PANTHER" id="PTHR43421:SF1">
    <property type="entry name" value="METALLOPROTEASE PMBA"/>
    <property type="match status" value="1"/>
</dbReference>
<dbReference type="SUPFAM" id="SSF111283">
    <property type="entry name" value="Putative modulator of DNA gyrase, PmbA/TldD"/>
    <property type="match status" value="1"/>
</dbReference>
<evidence type="ECO:0000259" key="1">
    <source>
        <dbReference type="Pfam" id="PF01523"/>
    </source>
</evidence>
<dbReference type="InterPro" id="IPR002510">
    <property type="entry name" value="Metalloprtase-TldD/E_N"/>
</dbReference>
<accession>A0A2V2NBN6</accession>
<name>A0A2V2NBN6_9EURY</name>
<keyword evidence="5" id="KW-1185">Reference proteome</keyword>
<evidence type="ECO:0000259" key="3">
    <source>
        <dbReference type="Pfam" id="PF19290"/>
    </source>
</evidence>
<evidence type="ECO:0000259" key="2">
    <source>
        <dbReference type="Pfam" id="PF19289"/>
    </source>
</evidence>
<dbReference type="Pfam" id="PF01523">
    <property type="entry name" value="PmbA_TldD_1st"/>
    <property type="match status" value="1"/>
</dbReference>
<dbReference type="Gene3D" id="3.30.2290.10">
    <property type="entry name" value="PmbA/TldD superfamily"/>
    <property type="match status" value="1"/>
</dbReference>
<dbReference type="Proteomes" id="UP000245657">
    <property type="component" value="Unassembled WGS sequence"/>
</dbReference>
<dbReference type="InterPro" id="IPR047657">
    <property type="entry name" value="PmbA"/>
</dbReference>
<gene>
    <name evidence="4" type="ORF">DK846_00880</name>
</gene>
<feature type="domain" description="Metalloprotease TldD/E C-terminal" evidence="2">
    <location>
        <begin position="217"/>
        <end position="433"/>
    </location>
</feature>
<organism evidence="4 5">
    <name type="scientific">Methanospirillum lacunae</name>
    <dbReference type="NCBI Taxonomy" id="668570"/>
    <lineage>
        <taxon>Archaea</taxon>
        <taxon>Methanobacteriati</taxon>
        <taxon>Methanobacteriota</taxon>
        <taxon>Stenosarchaea group</taxon>
        <taxon>Methanomicrobia</taxon>
        <taxon>Methanomicrobiales</taxon>
        <taxon>Methanospirillaceae</taxon>
        <taxon>Methanospirillum</taxon>
    </lineage>
</organism>
<reference evidence="4 5" key="1">
    <citation type="submission" date="2018-05" db="EMBL/GenBank/DDBJ databases">
        <title>Draft genome of Methanospirillum lacunae Ki8-1.</title>
        <authorList>
            <person name="Dueholm M.S."/>
            <person name="Nielsen P.H."/>
            <person name="Bakmann L.F."/>
            <person name="Otzen D.E."/>
        </authorList>
    </citation>
    <scope>NUCLEOTIDE SEQUENCE [LARGE SCALE GENOMIC DNA]</scope>
    <source>
        <strain evidence="4 5">Ki8-1</strain>
    </source>
</reference>
<dbReference type="InterPro" id="IPR045569">
    <property type="entry name" value="Metalloprtase-TldD/E_C"/>
</dbReference>